<evidence type="ECO:0000256" key="1">
    <source>
        <dbReference type="ARBA" id="ARBA00004651"/>
    </source>
</evidence>
<dbReference type="AlphaFoldDB" id="A0A1W1W3J8"/>
<evidence type="ECO:0000256" key="6">
    <source>
        <dbReference type="ARBA" id="ARBA00023136"/>
    </source>
</evidence>
<feature type="transmembrane region" description="Helical" evidence="7">
    <location>
        <begin position="45"/>
        <end position="68"/>
    </location>
</feature>
<organism evidence="8 9">
    <name type="scientific">Hymenobacter roseosalivarius DSM 11622</name>
    <dbReference type="NCBI Taxonomy" id="645990"/>
    <lineage>
        <taxon>Bacteria</taxon>
        <taxon>Pseudomonadati</taxon>
        <taxon>Bacteroidota</taxon>
        <taxon>Cytophagia</taxon>
        <taxon>Cytophagales</taxon>
        <taxon>Hymenobacteraceae</taxon>
        <taxon>Hymenobacter</taxon>
    </lineage>
</organism>
<evidence type="ECO:0000313" key="9">
    <source>
        <dbReference type="Proteomes" id="UP000192266"/>
    </source>
</evidence>
<feature type="transmembrane region" description="Helical" evidence="7">
    <location>
        <begin position="80"/>
        <end position="101"/>
    </location>
</feature>
<dbReference type="Pfam" id="PF07681">
    <property type="entry name" value="DoxX"/>
    <property type="match status" value="1"/>
</dbReference>
<proteinExistence type="inferred from homology"/>
<feature type="transmembrane region" description="Helical" evidence="7">
    <location>
        <begin position="14"/>
        <end position="33"/>
    </location>
</feature>
<keyword evidence="4 7" id="KW-0812">Transmembrane</keyword>
<evidence type="ECO:0000313" key="8">
    <source>
        <dbReference type="EMBL" id="SMC00202.1"/>
    </source>
</evidence>
<accession>A0A1W1W3J8</accession>
<dbReference type="RefSeq" id="WP_084447576.1">
    <property type="nucleotide sequence ID" value="NZ_FWWW01000098.1"/>
</dbReference>
<keyword evidence="3" id="KW-1003">Cell membrane</keyword>
<dbReference type="GO" id="GO:0005886">
    <property type="term" value="C:plasma membrane"/>
    <property type="evidence" value="ECO:0007669"/>
    <property type="project" value="UniProtKB-SubCell"/>
</dbReference>
<dbReference type="InterPro" id="IPR032808">
    <property type="entry name" value="DoxX"/>
</dbReference>
<comment type="subcellular location">
    <subcellularLocation>
        <location evidence="1">Cell membrane</location>
        <topology evidence="1">Multi-pass membrane protein</topology>
    </subcellularLocation>
</comment>
<evidence type="ECO:0000256" key="2">
    <source>
        <dbReference type="ARBA" id="ARBA00006679"/>
    </source>
</evidence>
<feature type="transmembrane region" description="Helical" evidence="7">
    <location>
        <begin position="113"/>
        <end position="133"/>
    </location>
</feature>
<keyword evidence="6 7" id="KW-0472">Membrane</keyword>
<reference evidence="8 9" key="1">
    <citation type="submission" date="2017-04" db="EMBL/GenBank/DDBJ databases">
        <authorList>
            <person name="Afonso C.L."/>
            <person name="Miller P.J."/>
            <person name="Scott M.A."/>
            <person name="Spackman E."/>
            <person name="Goraichik I."/>
            <person name="Dimitrov K.M."/>
            <person name="Suarez D.L."/>
            <person name="Swayne D.E."/>
        </authorList>
    </citation>
    <scope>NUCLEOTIDE SEQUENCE [LARGE SCALE GENOMIC DNA]</scope>
    <source>
        <strain evidence="8 9">DSM 11622</strain>
    </source>
</reference>
<keyword evidence="9" id="KW-1185">Reference proteome</keyword>
<protein>
    <submittedName>
        <fullName evidence="8">DoxX family protein</fullName>
    </submittedName>
</protein>
<evidence type="ECO:0000256" key="3">
    <source>
        <dbReference type="ARBA" id="ARBA00022475"/>
    </source>
</evidence>
<comment type="similarity">
    <text evidence="2">Belongs to the DoxX family.</text>
</comment>
<dbReference type="OrthoDB" id="9813193at2"/>
<dbReference type="STRING" id="645990.SAMN00120144_2572"/>
<dbReference type="EMBL" id="FWWW01000098">
    <property type="protein sequence ID" value="SMC00202.1"/>
    <property type="molecule type" value="Genomic_DNA"/>
</dbReference>
<dbReference type="InterPro" id="IPR051907">
    <property type="entry name" value="DoxX-like_oxidoreductase"/>
</dbReference>
<gene>
    <name evidence="8" type="ORF">SAMN00120144_2572</name>
</gene>
<dbReference type="Proteomes" id="UP000192266">
    <property type="component" value="Unassembled WGS sequence"/>
</dbReference>
<keyword evidence="5 7" id="KW-1133">Transmembrane helix</keyword>
<name>A0A1W1W3J8_9BACT</name>
<evidence type="ECO:0000256" key="7">
    <source>
        <dbReference type="SAM" id="Phobius"/>
    </source>
</evidence>
<sequence>MLLFENNYHRTRDFGLLILRVGLGMMFTIHGYPKLMGGQAAWTEVGSVMKLVGLDFAPTAWGLLAAVAEAVGGQLLAIGLFFRITCVALFITMIMAAIMHISKGDNFGSYSHAVESAFVFLGLLFIGPGRYSLDKLLFPSPRRLYQ</sequence>
<evidence type="ECO:0000256" key="5">
    <source>
        <dbReference type="ARBA" id="ARBA00022989"/>
    </source>
</evidence>
<evidence type="ECO:0000256" key="4">
    <source>
        <dbReference type="ARBA" id="ARBA00022692"/>
    </source>
</evidence>
<dbReference type="PANTHER" id="PTHR33452">
    <property type="entry name" value="OXIDOREDUCTASE CATD-RELATED"/>
    <property type="match status" value="1"/>
</dbReference>
<dbReference type="PANTHER" id="PTHR33452:SF1">
    <property type="entry name" value="INNER MEMBRANE PROTEIN YPHA-RELATED"/>
    <property type="match status" value="1"/>
</dbReference>